<evidence type="ECO:0000256" key="1">
    <source>
        <dbReference type="ARBA" id="ARBA00005889"/>
    </source>
</evidence>
<keyword evidence="3 5" id="KW-0863">Zinc-finger</keyword>
<keyword evidence="2 6" id="KW-0479">Metal-binding</keyword>
<evidence type="ECO:0000256" key="6">
    <source>
        <dbReference type="RuleBase" id="RU367018"/>
    </source>
</evidence>
<dbReference type="Pfam" id="PF04434">
    <property type="entry name" value="SWIM"/>
    <property type="match status" value="1"/>
</dbReference>
<accession>A0ABD2Z1C9</accession>
<evidence type="ECO:0000313" key="9">
    <source>
        <dbReference type="Proteomes" id="UP001630127"/>
    </source>
</evidence>
<feature type="domain" description="SWIM-type" evidence="7">
    <location>
        <begin position="225"/>
        <end position="263"/>
    </location>
</feature>
<dbReference type="SMART" id="SM00575">
    <property type="entry name" value="ZnF_PMZ"/>
    <property type="match status" value="1"/>
</dbReference>
<comment type="function">
    <text evidence="6">Putative transcription activator involved in regulating light control of development.</text>
</comment>
<evidence type="ECO:0000313" key="8">
    <source>
        <dbReference type="EMBL" id="KAL3512933.1"/>
    </source>
</evidence>
<dbReference type="Pfam" id="PF10551">
    <property type="entry name" value="MULE"/>
    <property type="match status" value="1"/>
</dbReference>
<dbReference type="InterPro" id="IPR018289">
    <property type="entry name" value="MULE_transposase_dom"/>
</dbReference>
<dbReference type="PANTHER" id="PTHR31669">
    <property type="entry name" value="PROTEIN FAR1-RELATED SEQUENCE 10-RELATED"/>
    <property type="match status" value="1"/>
</dbReference>
<dbReference type="Proteomes" id="UP001630127">
    <property type="component" value="Unassembled WGS sequence"/>
</dbReference>
<organism evidence="8 9">
    <name type="scientific">Cinchona calisaya</name>
    <dbReference type="NCBI Taxonomy" id="153742"/>
    <lineage>
        <taxon>Eukaryota</taxon>
        <taxon>Viridiplantae</taxon>
        <taxon>Streptophyta</taxon>
        <taxon>Embryophyta</taxon>
        <taxon>Tracheophyta</taxon>
        <taxon>Spermatophyta</taxon>
        <taxon>Magnoliopsida</taxon>
        <taxon>eudicotyledons</taxon>
        <taxon>Gunneridae</taxon>
        <taxon>Pentapetalae</taxon>
        <taxon>asterids</taxon>
        <taxon>lamiids</taxon>
        <taxon>Gentianales</taxon>
        <taxon>Rubiaceae</taxon>
        <taxon>Cinchonoideae</taxon>
        <taxon>Cinchoneae</taxon>
        <taxon>Cinchona</taxon>
    </lineage>
</organism>
<protein>
    <recommendedName>
        <fullName evidence="6">Protein FAR1-RELATED SEQUENCE</fullName>
    </recommendedName>
</protein>
<name>A0ABD2Z1C9_9GENT</name>
<evidence type="ECO:0000256" key="3">
    <source>
        <dbReference type="ARBA" id="ARBA00022771"/>
    </source>
</evidence>
<sequence length="343" mass="40163">MGNKSPKTFMTDQAQAIINAVEVVFPDCRHRLYLWHISQNAPSYLPKFKTAGFQDLFYHCLSSCETEFEFEATWSRMIREYNLEGHCWLERLYGLRHKWCTALNNDAFSAGFRSTSRSEGTNNVLKEIGHVRTSLTIFVLEFERKMREWRQSEADADFMCKQGRKSIQVKESTLLQQAARHYTHKLYKMFEQEFMGILAASFVLKSSSSVMHEFEVSTRSIGQQRESIVRLNFEKMEVNCTCKKFESMGLLCTHALGAYRFVNMGKIPDMYLLSRWGQEAKKRVTDIDQENFFQMTATGSQALFTNTDMRYAYDMITRRQWHEGARILLWKSLEDTNSKLDDL</sequence>
<dbReference type="InterPro" id="IPR031052">
    <property type="entry name" value="FHY3/FAR1"/>
</dbReference>
<dbReference type="GO" id="GO:0006355">
    <property type="term" value="P:regulation of DNA-templated transcription"/>
    <property type="evidence" value="ECO:0007669"/>
    <property type="project" value="UniProtKB-UniRule"/>
</dbReference>
<dbReference type="PROSITE" id="PS50966">
    <property type="entry name" value="ZF_SWIM"/>
    <property type="match status" value="1"/>
</dbReference>
<reference evidence="8 9" key="1">
    <citation type="submission" date="2024-11" db="EMBL/GenBank/DDBJ databases">
        <title>A near-complete genome assembly of Cinchona calisaya.</title>
        <authorList>
            <person name="Lian D.C."/>
            <person name="Zhao X.W."/>
            <person name="Wei L."/>
        </authorList>
    </citation>
    <scope>NUCLEOTIDE SEQUENCE [LARGE SCALE GENOMIC DNA]</scope>
    <source>
        <tissue evidence="8">Nenye</tissue>
    </source>
</reference>
<comment type="similarity">
    <text evidence="1 6">Belongs to the FHY3/FAR1 family.</text>
</comment>
<gene>
    <name evidence="8" type="ORF">ACH5RR_025650</name>
</gene>
<keyword evidence="6" id="KW-0539">Nucleus</keyword>
<dbReference type="InterPro" id="IPR007527">
    <property type="entry name" value="Znf_SWIM"/>
</dbReference>
<dbReference type="InterPro" id="IPR006564">
    <property type="entry name" value="Znf_PMZ"/>
</dbReference>
<comment type="caution">
    <text evidence="8">The sequence shown here is derived from an EMBL/GenBank/DDBJ whole genome shotgun (WGS) entry which is preliminary data.</text>
</comment>
<evidence type="ECO:0000256" key="4">
    <source>
        <dbReference type="ARBA" id="ARBA00022833"/>
    </source>
</evidence>
<comment type="subcellular location">
    <subcellularLocation>
        <location evidence="6">Nucleus</location>
    </subcellularLocation>
</comment>
<dbReference type="PANTHER" id="PTHR31669:SF302">
    <property type="entry name" value="PROTEIN FAR1-RELATED SEQUENCE"/>
    <property type="match status" value="1"/>
</dbReference>
<dbReference type="GO" id="GO:0008270">
    <property type="term" value="F:zinc ion binding"/>
    <property type="evidence" value="ECO:0007669"/>
    <property type="project" value="UniProtKB-UniRule"/>
</dbReference>
<proteinExistence type="inferred from homology"/>
<dbReference type="GO" id="GO:0005634">
    <property type="term" value="C:nucleus"/>
    <property type="evidence" value="ECO:0007669"/>
    <property type="project" value="UniProtKB-SubCell"/>
</dbReference>
<dbReference type="EMBL" id="JBJUIK010000011">
    <property type="protein sequence ID" value="KAL3512933.1"/>
    <property type="molecule type" value="Genomic_DNA"/>
</dbReference>
<evidence type="ECO:0000256" key="2">
    <source>
        <dbReference type="ARBA" id="ARBA00022723"/>
    </source>
</evidence>
<dbReference type="AlphaFoldDB" id="A0ABD2Z1C9"/>
<evidence type="ECO:0000256" key="5">
    <source>
        <dbReference type="PROSITE-ProRule" id="PRU00325"/>
    </source>
</evidence>
<keyword evidence="4 6" id="KW-0862">Zinc</keyword>
<keyword evidence="9" id="KW-1185">Reference proteome</keyword>
<evidence type="ECO:0000259" key="7">
    <source>
        <dbReference type="PROSITE" id="PS50966"/>
    </source>
</evidence>